<dbReference type="Proteomes" id="UP000518752">
    <property type="component" value="Unassembled WGS sequence"/>
</dbReference>
<proteinExistence type="predicted"/>
<sequence length="147" mass="16916">MVPSLCANGHIEEFSICLLCLLFEKALAGRECQELQDSTTSPEEHSTICTDQINTLLLIQQGAQTKNEAELEALRNQNLQLKQRVESLECSTFTELLKAYQQKNDELLQVTRERTEIVMQLRTLNEQLEEEVHGLRDELESLVKERK</sequence>
<feature type="signal peptide" evidence="2">
    <location>
        <begin position="1"/>
        <end position="28"/>
    </location>
</feature>
<protein>
    <submittedName>
        <fullName evidence="3">Uncharacterized protein</fullName>
    </submittedName>
</protein>
<comment type="caution">
    <text evidence="3">The sequence shown here is derived from an EMBL/GenBank/DDBJ whole genome shotgun (WGS) entry which is preliminary data.</text>
</comment>
<reference evidence="3 4" key="1">
    <citation type="journal article" date="2020" name="ISME J.">
        <title>Uncovering the hidden diversity of litter-decomposition mechanisms in mushroom-forming fungi.</title>
        <authorList>
            <person name="Floudas D."/>
            <person name="Bentzer J."/>
            <person name="Ahren D."/>
            <person name="Johansson T."/>
            <person name="Persson P."/>
            <person name="Tunlid A."/>
        </authorList>
    </citation>
    <scope>NUCLEOTIDE SEQUENCE [LARGE SCALE GENOMIC DNA]</scope>
    <source>
        <strain evidence="3 4">CBS 406.79</strain>
    </source>
</reference>
<dbReference type="EMBL" id="JAACJN010000110">
    <property type="protein sequence ID" value="KAF5372447.1"/>
    <property type="molecule type" value="Genomic_DNA"/>
</dbReference>
<name>A0A8H5GWQ9_9AGAR</name>
<feature type="chain" id="PRO_5034690158" evidence="2">
    <location>
        <begin position="29"/>
        <end position="147"/>
    </location>
</feature>
<dbReference type="AlphaFoldDB" id="A0A8H5GWQ9"/>
<feature type="coiled-coil region" evidence="1">
    <location>
        <begin position="118"/>
        <end position="145"/>
    </location>
</feature>
<keyword evidence="1" id="KW-0175">Coiled coil</keyword>
<feature type="coiled-coil region" evidence="1">
    <location>
        <begin position="64"/>
        <end position="91"/>
    </location>
</feature>
<evidence type="ECO:0000256" key="2">
    <source>
        <dbReference type="SAM" id="SignalP"/>
    </source>
</evidence>
<keyword evidence="4" id="KW-1185">Reference proteome</keyword>
<evidence type="ECO:0000256" key="1">
    <source>
        <dbReference type="SAM" id="Coils"/>
    </source>
</evidence>
<accession>A0A8H5GWQ9</accession>
<organism evidence="3 4">
    <name type="scientific">Collybiopsis confluens</name>
    <dbReference type="NCBI Taxonomy" id="2823264"/>
    <lineage>
        <taxon>Eukaryota</taxon>
        <taxon>Fungi</taxon>
        <taxon>Dikarya</taxon>
        <taxon>Basidiomycota</taxon>
        <taxon>Agaricomycotina</taxon>
        <taxon>Agaricomycetes</taxon>
        <taxon>Agaricomycetidae</taxon>
        <taxon>Agaricales</taxon>
        <taxon>Marasmiineae</taxon>
        <taxon>Omphalotaceae</taxon>
        <taxon>Collybiopsis</taxon>
    </lineage>
</organism>
<gene>
    <name evidence="3" type="ORF">D9757_009900</name>
</gene>
<evidence type="ECO:0000313" key="4">
    <source>
        <dbReference type="Proteomes" id="UP000518752"/>
    </source>
</evidence>
<keyword evidence="2" id="KW-0732">Signal</keyword>
<evidence type="ECO:0000313" key="3">
    <source>
        <dbReference type="EMBL" id="KAF5372447.1"/>
    </source>
</evidence>